<proteinExistence type="inferred from homology"/>
<dbReference type="Gene3D" id="3.40.50.720">
    <property type="entry name" value="NAD(P)-binding Rossmann-like Domain"/>
    <property type="match status" value="1"/>
</dbReference>
<dbReference type="AlphaFoldDB" id="A0A5S9IRD2"/>
<dbReference type="Proteomes" id="UP000326354">
    <property type="component" value="Chromosome"/>
</dbReference>
<comment type="similarity">
    <text evidence="1">Belongs to the short-chain dehydrogenases/reductases (SDR) family.</text>
</comment>
<dbReference type="NCBIfam" id="NF009466">
    <property type="entry name" value="PRK12826.1-2"/>
    <property type="match status" value="1"/>
</dbReference>
<gene>
    <name evidence="3" type="ORF">UABAM_05105</name>
</gene>
<reference evidence="3 4" key="1">
    <citation type="submission" date="2019-08" db="EMBL/GenBank/DDBJ databases">
        <title>Complete genome sequence of Candidatus Uab amorphum.</title>
        <authorList>
            <person name="Shiratori T."/>
            <person name="Suzuki S."/>
            <person name="Kakizawa Y."/>
            <person name="Ishida K."/>
        </authorList>
    </citation>
    <scope>NUCLEOTIDE SEQUENCE [LARGE SCALE GENOMIC DNA]</scope>
    <source>
        <strain evidence="3 4">SRT547</strain>
    </source>
</reference>
<evidence type="ECO:0000256" key="2">
    <source>
        <dbReference type="ARBA" id="ARBA00023002"/>
    </source>
</evidence>
<sequence length="244" mass="26545">MEEKKNALITGGSKGIGRAISIELAMSGYHVMVNYHSDDDAANTTKEMIEEKGGSATLLKFNVANHDEVQQHLLPIFEEQKQGIEVLVNNAGIIRDNSIVWMSKDNWDDVIRTNLDAFFYVSKIVSKRMVKQKYGRIISIASTSGQAGMRGQVNYSASKGGIIAATKSLAIELASRKITANVVAPGFIDTEMVQHVDQEKVLPHIPMKRIGTPEEVAAVVGFLASAKSSYITGQVIAVNGGMYM</sequence>
<dbReference type="PANTHER" id="PTHR42879">
    <property type="entry name" value="3-OXOACYL-(ACYL-CARRIER-PROTEIN) REDUCTASE"/>
    <property type="match status" value="1"/>
</dbReference>
<dbReference type="InterPro" id="IPR036291">
    <property type="entry name" value="NAD(P)-bd_dom_sf"/>
</dbReference>
<organism evidence="3 4">
    <name type="scientific">Uabimicrobium amorphum</name>
    <dbReference type="NCBI Taxonomy" id="2596890"/>
    <lineage>
        <taxon>Bacteria</taxon>
        <taxon>Pseudomonadati</taxon>
        <taxon>Planctomycetota</taxon>
        <taxon>Candidatus Uabimicrobiia</taxon>
        <taxon>Candidatus Uabimicrobiales</taxon>
        <taxon>Candidatus Uabimicrobiaceae</taxon>
        <taxon>Candidatus Uabimicrobium</taxon>
    </lineage>
</organism>
<name>A0A5S9IRD2_UABAM</name>
<dbReference type="PANTHER" id="PTHR42879:SF2">
    <property type="entry name" value="3-OXOACYL-[ACYL-CARRIER-PROTEIN] REDUCTASE FABG"/>
    <property type="match status" value="1"/>
</dbReference>
<dbReference type="KEGG" id="uam:UABAM_05105"/>
<dbReference type="InterPro" id="IPR002347">
    <property type="entry name" value="SDR_fam"/>
</dbReference>
<dbReference type="SUPFAM" id="SSF51735">
    <property type="entry name" value="NAD(P)-binding Rossmann-fold domains"/>
    <property type="match status" value="1"/>
</dbReference>
<accession>A0A5S9IRD2</accession>
<evidence type="ECO:0000313" key="3">
    <source>
        <dbReference type="EMBL" id="BBM86718.1"/>
    </source>
</evidence>
<evidence type="ECO:0000313" key="4">
    <source>
        <dbReference type="Proteomes" id="UP000326354"/>
    </source>
</evidence>
<evidence type="ECO:0000256" key="1">
    <source>
        <dbReference type="ARBA" id="ARBA00006484"/>
    </source>
</evidence>
<dbReference type="NCBIfam" id="NF004200">
    <property type="entry name" value="PRK05653.1-5"/>
    <property type="match status" value="1"/>
</dbReference>
<dbReference type="OrthoDB" id="9803333at2"/>
<dbReference type="RefSeq" id="WP_151970762.1">
    <property type="nucleotide sequence ID" value="NZ_AP019860.1"/>
</dbReference>
<dbReference type="FunFam" id="3.40.50.720:FF:000173">
    <property type="entry name" value="3-oxoacyl-[acyl-carrier protein] reductase"/>
    <property type="match status" value="1"/>
</dbReference>
<dbReference type="PRINTS" id="PR00080">
    <property type="entry name" value="SDRFAMILY"/>
</dbReference>
<keyword evidence="2" id="KW-0560">Oxidoreductase</keyword>
<dbReference type="PRINTS" id="PR00081">
    <property type="entry name" value="GDHRDH"/>
</dbReference>
<dbReference type="InterPro" id="IPR050259">
    <property type="entry name" value="SDR"/>
</dbReference>
<dbReference type="EMBL" id="AP019860">
    <property type="protein sequence ID" value="BBM86718.1"/>
    <property type="molecule type" value="Genomic_DNA"/>
</dbReference>
<protein>
    <submittedName>
        <fullName evidence="3">3-ketoacyl-ACP reductase</fullName>
    </submittedName>
</protein>
<dbReference type="GO" id="GO:0016491">
    <property type="term" value="F:oxidoreductase activity"/>
    <property type="evidence" value="ECO:0007669"/>
    <property type="project" value="UniProtKB-KW"/>
</dbReference>
<dbReference type="Pfam" id="PF13561">
    <property type="entry name" value="adh_short_C2"/>
    <property type="match status" value="1"/>
</dbReference>
<keyword evidence="4" id="KW-1185">Reference proteome</keyword>